<name>A0AAD7DEK7_MYCRO</name>
<comment type="caution">
    <text evidence="1">The sequence shown here is derived from an EMBL/GenBank/DDBJ whole genome shotgun (WGS) entry which is preliminary data.</text>
</comment>
<dbReference type="Proteomes" id="UP001221757">
    <property type="component" value="Unassembled WGS sequence"/>
</dbReference>
<proteinExistence type="predicted"/>
<sequence>MVIMNHLQNSPHAGQDFTVSVIPVAEFSPVPDCKLHNFISMQNIEVKRWASWFNNSGPTQLWNCGQRSAHTEYKDTADFPVAQDSACYLVHLGLNLCYCDLCPLKERYECLLTGVQAPGSPETWERPSRELAEVCWRGMWSRPATCVTSCGEAVMMHKV</sequence>
<dbReference type="EMBL" id="JARKIE010000086">
    <property type="protein sequence ID" value="KAJ7687624.1"/>
    <property type="molecule type" value="Genomic_DNA"/>
</dbReference>
<dbReference type="AlphaFoldDB" id="A0AAD7DEK7"/>
<organism evidence="1 2">
    <name type="scientific">Mycena rosella</name>
    <name type="common">Pink bonnet</name>
    <name type="synonym">Agaricus rosellus</name>
    <dbReference type="NCBI Taxonomy" id="1033263"/>
    <lineage>
        <taxon>Eukaryota</taxon>
        <taxon>Fungi</taxon>
        <taxon>Dikarya</taxon>
        <taxon>Basidiomycota</taxon>
        <taxon>Agaricomycotina</taxon>
        <taxon>Agaricomycetes</taxon>
        <taxon>Agaricomycetidae</taxon>
        <taxon>Agaricales</taxon>
        <taxon>Marasmiineae</taxon>
        <taxon>Mycenaceae</taxon>
        <taxon>Mycena</taxon>
    </lineage>
</organism>
<protein>
    <submittedName>
        <fullName evidence="1">Uncharacterized protein</fullName>
    </submittedName>
</protein>
<evidence type="ECO:0000313" key="2">
    <source>
        <dbReference type="Proteomes" id="UP001221757"/>
    </source>
</evidence>
<keyword evidence="2" id="KW-1185">Reference proteome</keyword>
<gene>
    <name evidence="1" type="ORF">B0H17DRAFT_1136176</name>
</gene>
<reference evidence="1" key="1">
    <citation type="submission" date="2023-03" db="EMBL/GenBank/DDBJ databases">
        <title>Massive genome expansion in bonnet fungi (Mycena s.s.) driven by repeated elements and novel gene families across ecological guilds.</title>
        <authorList>
            <consortium name="Lawrence Berkeley National Laboratory"/>
            <person name="Harder C.B."/>
            <person name="Miyauchi S."/>
            <person name="Viragh M."/>
            <person name="Kuo A."/>
            <person name="Thoen E."/>
            <person name="Andreopoulos B."/>
            <person name="Lu D."/>
            <person name="Skrede I."/>
            <person name="Drula E."/>
            <person name="Henrissat B."/>
            <person name="Morin E."/>
            <person name="Kohler A."/>
            <person name="Barry K."/>
            <person name="LaButti K."/>
            <person name="Morin E."/>
            <person name="Salamov A."/>
            <person name="Lipzen A."/>
            <person name="Mereny Z."/>
            <person name="Hegedus B."/>
            <person name="Baldrian P."/>
            <person name="Stursova M."/>
            <person name="Weitz H."/>
            <person name="Taylor A."/>
            <person name="Grigoriev I.V."/>
            <person name="Nagy L.G."/>
            <person name="Martin F."/>
            <person name="Kauserud H."/>
        </authorList>
    </citation>
    <scope>NUCLEOTIDE SEQUENCE</scope>
    <source>
        <strain evidence="1">CBHHK067</strain>
    </source>
</reference>
<evidence type="ECO:0000313" key="1">
    <source>
        <dbReference type="EMBL" id="KAJ7687624.1"/>
    </source>
</evidence>
<accession>A0AAD7DEK7</accession>